<keyword evidence="3" id="KW-0238">DNA-binding</keyword>
<dbReference type="Proteomes" id="UP000250235">
    <property type="component" value="Unassembled WGS sequence"/>
</dbReference>
<gene>
    <name evidence="8" type="ORF">F511_07586</name>
</gene>
<feature type="compositionally biased region" description="Polar residues" evidence="6">
    <location>
        <begin position="65"/>
        <end position="75"/>
    </location>
</feature>
<keyword evidence="2" id="KW-0805">Transcription regulation</keyword>
<keyword evidence="9" id="KW-1185">Reference proteome</keyword>
<dbReference type="EMBL" id="KQ990519">
    <property type="protein sequence ID" value="KZV53292.1"/>
    <property type="molecule type" value="Genomic_DNA"/>
</dbReference>
<evidence type="ECO:0000256" key="3">
    <source>
        <dbReference type="ARBA" id="ARBA00023125"/>
    </source>
</evidence>
<dbReference type="OrthoDB" id="907488at2759"/>
<accession>A0A2Z7D1D4</accession>
<dbReference type="PROSITE" id="PS51032">
    <property type="entry name" value="AP2_ERF"/>
    <property type="match status" value="1"/>
</dbReference>
<feature type="compositionally biased region" description="Basic residues" evidence="6">
    <location>
        <begin position="146"/>
        <end position="160"/>
    </location>
</feature>
<evidence type="ECO:0000259" key="7">
    <source>
        <dbReference type="PROSITE" id="PS51032"/>
    </source>
</evidence>
<dbReference type="GO" id="GO:0003700">
    <property type="term" value="F:DNA-binding transcription factor activity"/>
    <property type="evidence" value="ECO:0007669"/>
    <property type="project" value="InterPro"/>
</dbReference>
<feature type="region of interest" description="Disordered" evidence="6">
    <location>
        <begin position="137"/>
        <end position="174"/>
    </location>
</feature>
<dbReference type="InterPro" id="IPR001471">
    <property type="entry name" value="AP2/ERF_dom"/>
</dbReference>
<dbReference type="GO" id="GO:0005634">
    <property type="term" value="C:nucleus"/>
    <property type="evidence" value="ECO:0007669"/>
    <property type="project" value="UniProtKB-SubCell"/>
</dbReference>
<evidence type="ECO:0000313" key="9">
    <source>
        <dbReference type="Proteomes" id="UP000250235"/>
    </source>
</evidence>
<keyword evidence="5" id="KW-0539">Nucleus</keyword>
<evidence type="ECO:0000256" key="4">
    <source>
        <dbReference type="ARBA" id="ARBA00023163"/>
    </source>
</evidence>
<dbReference type="GO" id="GO:0003677">
    <property type="term" value="F:DNA binding"/>
    <property type="evidence" value="ECO:0007669"/>
    <property type="project" value="UniProtKB-KW"/>
</dbReference>
<feature type="domain" description="AP2/ERF" evidence="7">
    <location>
        <begin position="121"/>
        <end position="163"/>
    </location>
</feature>
<feature type="region of interest" description="Disordered" evidence="6">
    <location>
        <begin position="65"/>
        <end position="85"/>
    </location>
</feature>
<evidence type="ECO:0000256" key="1">
    <source>
        <dbReference type="ARBA" id="ARBA00004123"/>
    </source>
</evidence>
<protein>
    <submittedName>
        <fullName evidence="8">Ethylene-responsive transcription factor 5-like</fullName>
    </submittedName>
</protein>
<reference evidence="8 9" key="1">
    <citation type="journal article" date="2015" name="Proc. Natl. Acad. Sci. U.S.A.">
        <title>The resurrection genome of Boea hygrometrica: A blueprint for survival of dehydration.</title>
        <authorList>
            <person name="Xiao L."/>
            <person name="Yang G."/>
            <person name="Zhang L."/>
            <person name="Yang X."/>
            <person name="Zhao S."/>
            <person name="Ji Z."/>
            <person name="Zhou Q."/>
            <person name="Hu M."/>
            <person name="Wang Y."/>
            <person name="Chen M."/>
            <person name="Xu Y."/>
            <person name="Jin H."/>
            <person name="Xiao X."/>
            <person name="Hu G."/>
            <person name="Bao F."/>
            <person name="Hu Y."/>
            <person name="Wan P."/>
            <person name="Li L."/>
            <person name="Deng X."/>
            <person name="Kuang T."/>
            <person name="Xiang C."/>
            <person name="Zhu J.K."/>
            <person name="Oliver M.J."/>
            <person name="He Y."/>
        </authorList>
    </citation>
    <scope>NUCLEOTIDE SEQUENCE [LARGE SCALE GENOMIC DNA]</scope>
    <source>
        <strain evidence="9">cv. XS01</strain>
    </source>
</reference>
<organism evidence="8 9">
    <name type="scientific">Dorcoceras hygrometricum</name>
    <dbReference type="NCBI Taxonomy" id="472368"/>
    <lineage>
        <taxon>Eukaryota</taxon>
        <taxon>Viridiplantae</taxon>
        <taxon>Streptophyta</taxon>
        <taxon>Embryophyta</taxon>
        <taxon>Tracheophyta</taxon>
        <taxon>Spermatophyta</taxon>
        <taxon>Magnoliopsida</taxon>
        <taxon>eudicotyledons</taxon>
        <taxon>Gunneridae</taxon>
        <taxon>Pentapetalae</taxon>
        <taxon>asterids</taxon>
        <taxon>lamiids</taxon>
        <taxon>Lamiales</taxon>
        <taxon>Gesneriaceae</taxon>
        <taxon>Didymocarpoideae</taxon>
        <taxon>Trichosporeae</taxon>
        <taxon>Loxocarpinae</taxon>
        <taxon>Dorcoceras</taxon>
    </lineage>
</organism>
<proteinExistence type="predicted"/>
<dbReference type="AlphaFoldDB" id="A0A2Z7D1D4"/>
<sequence length="174" mass="19779">MANPDEVSAIEYIRMHLLGEYSPAPLSFSDDLYSNTNLFSSSGSSCDDHYSAGYTLDNFSSSGESLTLERSQSNGPPMIDLTTPRIKNKKPSLNVELPETNGFEWVIEFSGSNQCQSSSTHYRGVRQRPWGKFAAEIRETPESRVGRRRTRQQARRRRRRNLGDNRRGSSVRLR</sequence>
<evidence type="ECO:0000256" key="2">
    <source>
        <dbReference type="ARBA" id="ARBA00023015"/>
    </source>
</evidence>
<evidence type="ECO:0000256" key="5">
    <source>
        <dbReference type="ARBA" id="ARBA00023242"/>
    </source>
</evidence>
<name>A0A2Z7D1D4_9LAMI</name>
<evidence type="ECO:0000256" key="6">
    <source>
        <dbReference type="SAM" id="MobiDB-lite"/>
    </source>
</evidence>
<comment type="subcellular location">
    <subcellularLocation>
        <location evidence="1">Nucleus</location>
    </subcellularLocation>
</comment>
<evidence type="ECO:0000313" key="8">
    <source>
        <dbReference type="EMBL" id="KZV53292.1"/>
    </source>
</evidence>
<keyword evidence="4" id="KW-0804">Transcription</keyword>